<dbReference type="AlphaFoldDB" id="A0A1G8GZE7"/>
<evidence type="ECO:0000313" key="2">
    <source>
        <dbReference type="EMBL" id="SDH99630.1"/>
    </source>
</evidence>
<sequence length="169" mass="18474">MRRSPAFYVILLFAGICAIAASFFFNNEEFKAVSGTLIGIGAGSSGVSISNLLMIRAARKNPELEKQAIIDYHDERNTVIRNRAKAKAADITQWLIMAIAYVTILISVNKAAPARKMNDSPAAGAAVLQLLNDYFHNRITFTSSSPSKSSLYTSGLDMFSRKSKSYILS</sequence>
<dbReference type="OrthoDB" id="1779735at2"/>
<organism evidence="2 3">
    <name type="scientific">Paenibacillus typhae</name>
    <dbReference type="NCBI Taxonomy" id="1174501"/>
    <lineage>
        <taxon>Bacteria</taxon>
        <taxon>Bacillati</taxon>
        <taxon>Bacillota</taxon>
        <taxon>Bacilli</taxon>
        <taxon>Bacillales</taxon>
        <taxon>Paenibacillaceae</taxon>
        <taxon>Paenibacillus</taxon>
    </lineage>
</organism>
<keyword evidence="1" id="KW-1133">Transmembrane helix</keyword>
<reference evidence="3" key="1">
    <citation type="submission" date="2016-10" db="EMBL/GenBank/DDBJ databases">
        <authorList>
            <person name="Varghese N."/>
            <person name="Submissions S."/>
        </authorList>
    </citation>
    <scope>NUCLEOTIDE SEQUENCE [LARGE SCALE GENOMIC DNA]</scope>
    <source>
        <strain evidence="3">CGMCC 1.11012</strain>
    </source>
</reference>
<evidence type="ECO:0000313" key="3">
    <source>
        <dbReference type="Proteomes" id="UP000199050"/>
    </source>
</evidence>
<protein>
    <submittedName>
        <fullName evidence="2">Uncharacterized protein</fullName>
    </submittedName>
</protein>
<keyword evidence="1" id="KW-0812">Transmembrane</keyword>
<gene>
    <name evidence="2" type="ORF">SAMN05216192_102249</name>
</gene>
<feature type="transmembrane region" description="Helical" evidence="1">
    <location>
        <begin position="6"/>
        <end position="25"/>
    </location>
</feature>
<evidence type="ECO:0000256" key="1">
    <source>
        <dbReference type="SAM" id="Phobius"/>
    </source>
</evidence>
<dbReference type="EMBL" id="FNDX01000002">
    <property type="protein sequence ID" value="SDH99630.1"/>
    <property type="molecule type" value="Genomic_DNA"/>
</dbReference>
<keyword evidence="1" id="KW-0472">Membrane</keyword>
<proteinExistence type="predicted"/>
<dbReference type="RefSeq" id="WP_139171900.1">
    <property type="nucleotide sequence ID" value="NZ_CBCSKY010000003.1"/>
</dbReference>
<keyword evidence="3" id="KW-1185">Reference proteome</keyword>
<name>A0A1G8GZE7_9BACL</name>
<dbReference type="Proteomes" id="UP000199050">
    <property type="component" value="Unassembled WGS sequence"/>
</dbReference>
<feature type="transmembrane region" description="Helical" evidence="1">
    <location>
        <begin position="91"/>
        <end position="108"/>
    </location>
</feature>
<feature type="transmembrane region" description="Helical" evidence="1">
    <location>
        <begin position="37"/>
        <end position="55"/>
    </location>
</feature>
<dbReference type="STRING" id="1174501.SAMN05216192_102249"/>
<accession>A0A1G8GZE7</accession>